<accession>A0A7C8KNJ8</accession>
<evidence type="ECO:0000313" key="1">
    <source>
        <dbReference type="EMBL" id="KAB8128273.1"/>
    </source>
</evidence>
<comment type="caution">
    <text evidence="1">The sequence shown here is derived from an EMBL/GenBank/DDBJ whole genome shotgun (WGS) entry which is preliminary data.</text>
</comment>
<organism evidence="1 2">
    <name type="scientific">Gracilibacillus oryzae</name>
    <dbReference type="NCBI Taxonomy" id="1672701"/>
    <lineage>
        <taxon>Bacteria</taxon>
        <taxon>Bacillati</taxon>
        <taxon>Bacillota</taxon>
        <taxon>Bacilli</taxon>
        <taxon>Bacillales</taxon>
        <taxon>Bacillaceae</taxon>
        <taxon>Gracilibacillus</taxon>
    </lineage>
</organism>
<dbReference type="RefSeq" id="WP_153405976.1">
    <property type="nucleotide sequence ID" value="NZ_ML762439.1"/>
</dbReference>
<dbReference type="Proteomes" id="UP000480246">
    <property type="component" value="Unassembled WGS sequence"/>
</dbReference>
<gene>
    <name evidence="1" type="ORF">F9U64_16375</name>
</gene>
<protein>
    <recommendedName>
        <fullName evidence="3">Scramblase</fullName>
    </recommendedName>
</protein>
<evidence type="ECO:0008006" key="3">
    <source>
        <dbReference type="Google" id="ProtNLM"/>
    </source>
</evidence>
<proteinExistence type="predicted"/>
<reference evidence="1 2" key="1">
    <citation type="submission" date="2019-10" db="EMBL/GenBank/DDBJ databases">
        <title>Gracilibacillus sp. nov. isolated from rice seeds.</title>
        <authorList>
            <person name="He S."/>
        </authorList>
    </citation>
    <scope>NUCLEOTIDE SEQUENCE [LARGE SCALE GENOMIC DNA]</scope>
    <source>
        <strain evidence="1 2">TD8</strain>
    </source>
</reference>
<name>A0A7C8KNJ8_9BACI</name>
<dbReference type="AlphaFoldDB" id="A0A7C8KNJ8"/>
<dbReference type="OrthoDB" id="2968329at2"/>
<dbReference type="EMBL" id="WEID01000083">
    <property type="protein sequence ID" value="KAB8128273.1"/>
    <property type="molecule type" value="Genomic_DNA"/>
</dbReference>
<keyword evidence="2" id="KW-1185">Reference proteome</keyword>
<evidence type="ECO:0000313" key="2">
    <source>
        <dbReference type="Proteomes" id="UP000480246"/>
    </source>
</evidence>
<sequence>MFEQFDQLVLQREPSLKTFKKSYHIMADREIIGKLEEHDNTARDWFNHIILLTSMHHVPSILMELKDAENNVQAIIKKERGFNQSFQLFLKNGSLVATIEIKDGFHSPKIYIKNGNNNDWLEAAGRNGAIDFSVVTKEDNENVSSISRRSLIYEKVKDNLINDEGYFIDTKTHDPMTAVTLLSLAFIIDFHFFHYNR</sequence>